<comment type="cofactor">
    <cofactor evidence="1">
        <name>FMN</name>
        <dbReference type="ChEBI" id="CHEBI:58210"/>
    </cofactor>
</comment>
<dbReference type="AlphaFoldDB" id="A0A7G9GB86"/>
<dbReference type="EMBL" id="CP060635">
    <property type="protein sequence ID" value="QNM08068.1"/>
    <property type="molecule type" value="Genomic_DNA"/>
</dbReference>
<dbReference type="PANTHER" id="PTHR43567:SF1">
    <property type="entry name" value="FLAVOREDOXIN"/>
    <property type="match status" value="1"/>
</dbReference>
<dbReference type="GO" id="GO:0010181">
    <property type="term" value="F:FMN binding"/>
    <property type="evidence" value="ECO:0007669"/>
    <property type="project" value="InterPro"/>
</dbReference>
<dbReference type="GO" id="GO:0016646">
    <property type="term" value="F:oxidoreductase activity, acting on the CH-NH group of donors, NAD or NADP as acceptor"/>
    <property type="evidence" value="ECO:0007669"/>
    <property type="project" value="UniProtKB-ARBA"/>
</dbReference>
<dbReference type="Pfam" id="PF01613">
    <property type="entry name" value="Flavin_Reduct"/>
    <property type="match status" value="1"/>
</dbReference>
<evidence type="ECO:0000313" key="6">
    <source>
        <dbReference type="Proteomes" id="UP000515860"/>
    </source>
</evidence>
<dbReference type="PANTHER" id="PTHR43567">
    <property type="entry name" value="FLAVOREDOXIN-RELATED-RELATED"/>
    <property type="match status" value="1"/>
</dbReference>
<evidence type="ECO:0000256" key="3">
    <source>
        <dbReference type="ARBA" id="ARBA00038054"/>
    </source>
</evidence>
<keyword evidence="6" id="KW-1185">Reference proteome</keyword>
<comment type="similarity">
    <text evidence="3">Belongs to the flavoredoxin family.</text>
</comment>
<dbReference type="SMART" id="SM00903">
    <property type="entry name" value="Flavin_Reduct"/>
    <property type="match status" value="1"/>
</dbReference>
<dbReference type="SUPFAM" id="SSF50475">
    <property type="entry name" value="FMN-binding split barrel"/>
    <property type="match status" value="1"/>
</dbReference>
<dbReference type="InterPro" id="IPR002563">
    <property type="entry name" value="Flavin_Rdtase-like_dom"/>
</dbReference>
<evidence type="ECO:0000259" key="4">
    <source>
        <dbReference type="SMART" id="SM00903"/>
    </source>
</evidence>
<sequence>MAKQQWKPGNMLYPLPAVLVTVADRMGKENVFTVAWTGTVCTNPPMVSISVRPERYSHHMIQETGEFVINLTTEKLAYAADYCGVRSGKDEDKFERLKLTREKAAFVKAPLLAEAPVSIECRVTEVKHLGSHDLFLAKVLAVHAEEAYMDNRRRFDLKSARPLTYSHGEYFGLGKKLGDFGFSVKKKK</sequence>
<dbReference type="InterPro" id="IPR012349">
    <property type="entry name" value="Split_barrel_FMN-bd"/>
</dbReference>
<dbReference type="RefSeq" id="WP_118646777.1">
    <property type="nucleotide sequence ID" value="NZ_CP060635.1"/>
</dbReference>
<dbReference type="Proteomes" id="UP000515860">
    <property type="component" value="Chromosome"/>
</dbReference>
<keyword evidence="2" id="KW-0285">Flavoprotein</keyword>
<evidence type="ECO:0000256" key="2">
    <source>
        <dbReference type="ARBA" id="ARBA00022630"/>
    </source>
</evidence>
<reference evidence="5 6" key="1">
    <citation type="submission" date="2020-08" db="EMBL/GenBank/DDBJ databases">
        <authorList>
            <person name="Liu C."/>
            <person name="Sun Q."/>
        </authorList>
    </citation>
    <scope>NUCLEOTIDE SEQUENCE [LARGE SCALE GENOMIC DNA]</scope>
    <source>
        <strain evidence="5 6">NSJ-29</strain>
    </source>
</reference>
<name>A0A7G9GB86_9FIRM</name>
<dbReference type="InterPro" id="IPR052174">
    <property type="entry name" value="Flavoredoxin"/>
</dbReference>
<accession>A0A7G9GB86</accession>
<evidence type="ECO:0000256" key="1">
    <source>
        <dbReference type="ARBA" id="ARBA00001917"/>
    </source>
</evidence>
<gene>
    <name evidence="5" type="ORF">H9Q79_14410</name>
</gene>
<dbReference type="KEGG" id="whj:H9Q79_14410"/>
<organism evidence="5 6">
    <name type="scientific">Wansuia hejianensis</name>
    <dbReference type="NCBI Taxonomy" id="2763667"/>
    <lineage>
        <taxon>Bacteria</taxon>
        <taxon>Bacillati</taxon>
        <taxon>Bacillota</taxon>
        <taxon>Clostridia</taxon>
        <taxon>Lachnospirales</taxon>
        <taxon>Lachnospiraceae</taxon>
        <taxon>Wansuia</taxon>
    </lineage>
</organism>
<feature type="domain" description="Flavin reductase like" evidence="4">
    <location>
        <begin position="11"/>
        <end position="157"/>
    </location>
</feature>
<proteinExistence type="inferred from homology"/>
<dbReference type="Gene3D" id="2.30.110.10">
    <property type="entry name" value="Electron Transport, Fmn-binding Protein, Chain A"/>
    <property type="match status" value="1"/>
</dbReference>
<evidence type="ECO:0000313" key="5">
    <source>
        <dbReference type="EMBL" id="QNM08068.1"/>
    </source>
</evidence>
<protein>
    <submittedName>
        <fullName evidence="5">Flavin reductase family protein</fullName>
    </submittedName>
</protein>